<dbReference type="OrthoDB" id="7391821at2"/>
<dbReference type="Proteomes" id="UP000190044">
    <property type="component" value="Unassembled WGS sequence"/>
</dbReference>
<dbReference type="RefSeq" id="WP_020818475.1">
    <property type="nucleotide sequence ID" value="NZ_FUYP01000021.1"/>
</dbReference>
<keyword evidence="3" id="KW-1185">Reference proteome</keyword>
<organism evidence="2 3">
    <name type="scientific">Sphingopyxis flava</name>
    <dbReference type="NCBI Taxonomy" id="1507287"/>
    <lineage>
        <taxon>Bacteria</taxon>
        <taxon>Pseudomonadati</taxon>
        <taxon>Pseudomonadota</taxon>
        <taxon>Alphaproteobacteria</taxon>
        <taxon>Sphingomonadales</taxon>
        <taxon>Sphingomonadaceae</taxon>
        <taxon>Sphingopyxis</taxon>
    </lineage>
</organism>
<evidence type="ECO:0000313" key="2">
    <source>
        <dbReference type="EMBL" id="SKB82842.1"/>
    </source>
</evidence>
<gene>
    <name evidence="2" type="ORF">SAMN06295937_102156</name>
</gene>
<evidence type="ECO:0000256" key="1">
    <source>
        <dbReference type="SAM" id="MobiDB-lite"/>
    </source>
</evidence>
<feature type="region of interest" description="Disordered" evidence="1">
    <location>
        <begin position="14"/>
        <end position="34"/>
    </location>
</feature>
<sequence>MAWEFEQAGKFGSEKAADDYARRNNLDPRDVQITRKGGEVELSIRRSALDGRNLRDNGEGRRDGWG</sequence>
<accession>A0A1T5EFU7</accession>
<protein>
    <submittedName>
        <fullName evidence="2">Uncharacterized protein</fullName>
    </submittedName>
</protein>
<name>A0A1T5EFU7_9SPHN</name>
<evidence type="ECO:0000313" key="3">
    <source>
        <dbReference type="Proteomes" id="UP000190044"/>
    </source>
</evidence>
<dbReference type="AlphaFoldDB" id="A0A1T5EFU7"/>
<reference evidence="3" key="1">
    <citation type="submission" date="2017-02" db="EMBL/GenBank/DDBJ databases">
        <authorList>
            <person name="Varghese N."/>
            <person name="Submissions S."/>
        </authorList>
    </citation>
    <scope>NUCLEOTIDE SEQUENCE [LARGE SCALE GENOMIC DNA]</scope>
    <source>
        <strain evidence="3">R11H</strain>
    </source>
</reference>
<proteinExistence type="predicted"/>
<dbReference type="EMBL" id="FUYP01000021">
    <property type="protein sequence ID" value="SKB82842.1"/>
    <property type="molecule type" value="Genomic_DNA"/>
</dbReference>